<gene>
    <name evidence="1" type="ORF">QD47_11545</name>
</gene>
<accession>A0A0D7X3C5</accession>
<proteinExistence type="predicted"/>
<sequence>MEHTTTIRTELEQFMAREDLSITQFCEMADVGTETVHAILGKKMPFSVEQLDRVTYGMRLNPGHFYGHYIEEYLVEAVPHWRNIKPFLYRCEELNKLDCIQQISYLELNSATYAPLLFEVAEDFFIHDKHAAAALLYKNIVKREGGRRSKRLALCQYRLFILGLGPDKEQNVEAANRVFTLLDQLDEIDRLDALRELANAYMQRKLWDLAKDLAQDMDDEANIQYLLMHQPNKVNQEALKKPQRPMFFYMAYSNYLRANICEAQGNYKQALQYTYAYADLSWVKETDEETQYWLNKCKEWAQSSLFLYKMLTGDVSAILDYVKCIEASPTGLMPGLFKIVRAANQQDIKVDYFLEKFETDIAAFIAREKAIVTYTHKITPDLYILFLHELAHYYLSRGAFDVGFRYLIDGMEKAFEVDNKSCIIKYIGLYEHSRLFASRETDAEYKRLMDGMYLNDDE</sequence>
<organism evidence="1 2">
    <name type="scientific">Paenibacillus terrae</name>
    <dbReference type="NCBI Taxonomy" id="159743"/>
    <lineage>
        <taxon>Bacteria</taxon>
        <taxon>Bacillati</taxon>
        <taxon>Bacillota</taxon>
        <taxon>Bacilli</taxon>
        <taxon>Bacillales</taxon>
        <taxon>Paenibacillaceae</taxon>
        <taxon>Paenibacillus</taxon>
    </lineage>
</organism>
<dbReference type="AlphaFoldDB" id="A0A0D7X3C5"/>
<evidence type="ECO:0000313" key="1">
    <source>
        <dbReference type="EMBL" id="KJD45473.1"/>
    </source>
</evidence>
<dbReference type="Proteomes" id="UP000032534">
    <property type="component" value="Unassembled WGS sequence"/>
</dbReference>
<dbReference type="PATRIC" id="fig|159743.3.peg.2577"/>
<comment type="caution">
    <text evidence="1">The sequence shown here is derived from an EMBL/GenBank/DDBJ whole genome shotgun (WGS) entry which is preliminary data.</text>
</comment>
<evidence type="ECO:0008006" key="3">
    <source>
        <dbReference type="Google" id="ProtNLM"/>
    </source>
</evidence>
<protein>
    <recommendedName>
        <fullName evidence="3">DNA-binding protein</fullName>
    </recommendedName>
</protein>
<keyword evidence="2" id="KW-1185">Reference proteome</keyword>
<dbReference type="RefSeq" id="WP_044646269.1">
    <property type="nucleotide sequence ID" value="NZ_JTHP01000019.1"/>
</dbReference>
<reference evidence="1 2" key="1">
    <citation type="submission" date="2014-11" db="EMBL/GenBank/DDBJ databases">
        <title>Draft Genome Sequences of Paenibacillus polymyxa NRRL B-30509 and Paenibacillus terrae NRRL B-30644, Strains from a Poultry Environment that Produce Tridecaptin A and Paenicidins.</title>
        <authorList>
            <person name="van Belkum M.J."/>
            <person name="Lohans C.T."/>
            <person name="Vederas J.C."/>
        </authorList>
    </citation>
    <scope>NUCLEOTIDE SEQUENCE [LARGE SCALE GENOMIC DNA]</scope>
    <source>
        <strain evidence="1 2">NRRL B-30644</strain>
    </source>
</reference>
<evidence type="ECO:0000313" key="2">
    <source>
        <dbReference type="Proteomes" id="UP000032534"/>
    </source>
</evidence>
<dbReference type="EMBL" id="JTHP01000019">
    <property type="protein sequence ID" value="KJD45473.1"/>
    <property type="molecule type" value="Genomic_DNA"/>
</dbReference>
<dbReference type="OrthoDB" id="9883802at2"/>
<name>A0A0D7X3C5_9BACL</name>